<protein>
    <submittedName>
        <fullName evidence="1">Uncharacterized protein</fullName>
    </submittedName>
</protein>
<dbReference type="EMBL" id="JAICCE010000001">
    <property type="protein sequence ID" value="KAG9283130.1"/>
    <property type="molecule type" value="Genomic_DNA"/>
</dbReference>
<proteinExistence type="predicted"/>
<dbReference type="Proteomes" id="UP000752171">
    <property type="component" value="Unassembled WGS sequence"/>
</dbReference>
<reference evidence="1 2" key="1">
    <citation type="submission" date="2021-07" db="EMBL/GenBank/DDBJ databases">
        <authorList>
            <person name="Imarazene B."/>
            <person name="Zahm M."/>
            <person name="Klopp C."/>
            <person name="Cabau C."/>
            <person name="Beille S."/>
            <person name="Jouanno E."/>
            <person name="Castinel A."/>
            <person name="Lluch J."/>
            <person name="Gil L."/>
            <person name="Kuchtly C."/>
            <person name="Lopez Roques C."/>
            <person name="Donnadieu C."/>
            <person name="Parrinello H."/>
            <person name="Journot L."/>
            <person name="Du K."/>
            <person name="Schartl M."/>
            <person name="Retaux S."/>
            <person name="Guiguen Y."/>
        </authorList>
    </citation>
    <scope>NUCLEOTIDE SEQUENCE [LARGE SCALE GENOMIC DNA]</scope>
    <source>
        <strain evidence="1">Pach_M1</strain>
        <tissue evidence="1">Testis</tissue>
    </source>
</reference>
<sequence length="114" mass="12767">MVSPHSETTSLCGLISTFLFQTAPWPTDHSSHAPLGHTRWDFSSPECKGTDYSCRVPAETQIYSHHIYCKYTGGETRQTPHSVSPWRAAKHSDMTNGPACVFVCVNTFLLFVYI</sequence>
<organism evidence="1 2">
    <name type="scientific">Astyanax mexicanus</name>
    <name type="common">Blind cave fish</name>
    <name type="synonym">Astyanax fasciatus mexicanus</name>
    <dbReference type="NCBI Taxonomy" id="7994"/>
    <lineage>
        <taxon>Eukaryota</taxon>
        <taxon>Metazoa</taxon>
        <taxon>Chordata</taxon>
        <taxon>Craniata</taxon>
        <taxon>Vertebrata</taxon>
        <taxon>Euteleostomi</taxon>
        <taxon>Actinopterygii</taxon>
        <taxon>Neopterygii</taxon>
        <taxon>Teleostei</taxon>
        <taxon>Ostariophysi</taxon>
        <taxon>Characiformes</taxon>
        <taxon>Characoidei</taxon>
        <taxon>Acestrorhamphidae</taxon>
        <taxon>Acestrorhamphinae</taxon>
        <taxon>Astyanax</taxon>
    </lineage>
</organism>
<gene>
    <name evidence="1" type="ORF">AMEX_G1868</name>
</gene>
<dbReference type="AlphaFoldDB" id="A0A8T2MHR3"/>
<evidence type="ECO:0000313" key="2">
    <source>
        <dbReference type="Proteomes" id="UP000752171"/>
    </source>
</evidence>
<comment type="caution">
    <text evidence="1">The sequence shown here is derived from an EMBL/GenBank/DDBJ whole genome shotgun (WGS) entry which is preliminary data.</text>
</comment>
<evidence type="ECO:0000313" key="1">
    <source>
        <dbReference type="EMBL" id="KAG9283130.1"/>
    </source>
</evidence>
<name>A0A8T2MHR3_ASTMX</name>
<accession>A0A8T2MHR3</accession>